<protein>
    <submittedName>
        <fullName evidence="1">Uncharacterized protein</fullName>
    </submittedName>
</protein>
<evidence type="ECO:0000313" key="1">
    <source>
        <dbReference type="EMBL" id="MDG2991016.1"/>
    </source>
</evidence>
<gene>
    <name evidence="1" type="ORF">L3556_08770</name>
</gene>
<evidence type="ECO:0000313" key="2">
    <source>
        <dbReference type="Proteomes" id="UP001154265"/>
    </source>
</evidence>
<sequence>METPIIEAQSPIESEAIWTSLKRAIAHSSGFQRWQQEEDIHYSISQSNVDDSKVNYSKTDLDTQVSAYLRQALETLAY</sequence>
<name>A0ABT6EZI5_9SYNE</name>
<reference evidence="1" key="2">
    <citation type="submission" date="2022-01" db="EMBL/GenBank/DDBJ databases">
        <authorList>
            <person name="Zivanovic Y."/>
            <person name="Moreira D."/>
            <person name="Lopez-Garcia P."/>
        </authorList>
    </citation>
    <scope>NUCLEOTIDE SEQUENCE</scope>
    <source>
        <strain evidence="1">G9</strain>
    </source>
</reference>
<accession>A0ABT6EZI5</accession>
<proteinExistence type="predicted"/>
<dbReference type="Proteomes" id="UP001154265">
    <property type="component" value="Unassembled WGS sequence"/>
</dbReference>
<keyword evidence="2" id="KW-1185">Reference proteome</keyword>
<organism evidence="1 2">
    <name type="scientific">Candidatus Synechococcus calcipolaris G9</name>
    <dbReference type="NCBI Taxonomy" id="1497997"/>
    <lineage>
        <taxon>Bacteria</taxon>
        <taxon>Bacillati</taxon>
        <taxon>Cyanobacteriota</taxon>
        <taxon>Cyanophyceae</taxon>
        <taxon>Synechococcales</taxon>
        <taxon>Synechococcaceae</taxon>
        <taxon>Synechococcus</taxon>
    </lineage>
</organism>
<dbReference type="EMBL" id="JAKKUT010000002">
    <property type="protein sequence ID" value="MDG2991016.1"/>
    <property type="molecule type" value="Genomic_DNA"/>
</dbReference>
<dbReference type="RefSeq" id="WP_277866899.1">
    <property type="nucleotide sequence ID" value="NZ_JAKKUT010000002.1"/>
</dbReference>
<reference evidence="1" key="1">
    <citation type="journal article" date="2022" name="Genome Biol. Evol.">
        <title>A New Gene Family Diagnostic for Intracellular Biomineralization of Amorphous Ca Carbonates by Cyanobacteria.</title>
        <authorList>
            <person name="Benzerara K."/>
            <person name="Duprat E."/>
            <person name="Bitard-Feildel T."/>
            <person name="Caumes G."/>
            <person name="Cassier-Chauvat C."/>
            <person name="Chauvat F."/>
            <person name="Dezi M."/>
            <person name="Diop S.I."/>
            <person name="Gaschignard G."/>
            <person name="Gorgen S."/>
            <person name="Gugger M."/>
            <person name="Lopez-Garcia P."/>
            <person name="Millet M."/>
            <person name="Skouri-Panet F."/>
            <person name="Moreira D."/>
            <person name="Callebaut I."/>
        </authorList>
    </citation>
    <scope>NUCLEOTIDE SEQUENCE</scope>
    <source>
        <strain evidence="1">G9</strain>
    </source>
</reference>
<comment type="caution">
    <text evidence="1">The sequence shown here is derived from an EMBL/GenBank/DDBJ whole genome shotgun (WGS) entry which is preliminary data.</text>
</comment>